<evidence type="ECO:0000313" key="3">
    <source>
        <dbReference type="EMBL" id="UUX51777.1"/>
    </source>
</evidence>
<evidence type="ECO:0000256" key="1">
    <source>
        <dbReference type="SAM" id="MobiDB-lite"/>
    </source>
</evidence>
<gene>
    <name evidence="3" type="ORF">NUH88_08760</name>
</gene>
<dbReference type="RefSeq" id="WP_257771460.1">
    <property type="nucleotide sequence ID" value="NZ_CP102480.1"/>
</dbReference>
<dbReference type="Pfam" id="PF13576">
    <property type="entry name" value="Pentapeptide_3"/>
    <property type="match status" value="2"/>
</dbReference>
<dbReference type="KEGG" id="naci:NUH88_08760"/>
<organism evidence="3 4">
    <name type="scientific">Nisaea acidiphila</name>
    <dbReference type="NCBI Taxonomy" id="1862145"/>
    <lineage>
        <taxon>Bacteria</taxon>
        <taxon>Pseudomonadati</taxon>
        <taxon>Pseudomonadota</taxon>
        <taxon>Alphaproteobacteria</taxon>
        <taxon>Rhodospirillales</taxon>
        <taxon>Thalassobaculaceae</taxon>
        <taxon>Nisaea</taxon>
    </lineage>
</organism>
<dbReference type="AlphaFoldDB" id="A0A9J7AZC7"/>
<sequence length="720" mass="79031">MAEWEGRRVVGEQSKKNQIDQATKDKVVKTAFAAWRERPEDLDAAAVVELWEAMWEAADFSWEGLADAGWGRKDGPNAAQVLKRWRAPADFPGGGETHGEGEIAWKEATLQDYWRWSLGYEGDERGTRRLSDNELRIADLLLKAPDGTLWHRLHLRPDASLDLDGSATELRNAEPGDGADKSGFGGGSLSHVLLARLAVGFEAGGNGPDGALRLIGARAKGLGDVLRNYSESYVEGPDDRPRIYLDARLAALRFFDVHGAHFHGTTEFASARFHGVARFDGTQFHGLSWFAGAHFHSAAEFASAHFHGTTEFASARFHSLARFDTAQFHGQAGFGGAHFDGAALFANVQFHRAARFAGAHFHGTAEFGGAHFHGLARFVGAQLHGAAWFGGALFHGATWFGGAHFHGGAKFDGAHFHGFAGFNDVEFWNKADAGPVGFRTAQFFELADFSRCRLPNQPARIQGAFETARFMGEARFRSPDFTAFAAFDGAVFKGKLLLAAARTEREEQSRFDAVLRATKAAVKADGGYSGNERGANNRFAALEGGLRVLKTAMEAEKDHMQEHRFFRFELQAKRRRPSVSRLEKVASWSYGLLSDYGNSMGRPLAALGLSVLLLWVVYWGWGLSLDPSFLGVEKERTALEFSIRNVVQPFSPWTATTRSTLFELDIVKIVSCGKPAETACPSNGGFGWLAFRLLATLQSVFSLLLAFLFALALRKKFQIS</sequence>
<dbReference type="Proteomes" id="UP001060336">
    <property type="component" value="Chromosome"/>
</dbReference>
<feature type="transmembrane region" description="Helical" evidence="2">
    <location>
        <begin position="691"/>
        <end position="713"/>
    </location>
</feature>
<reference evidence="3" key="1">
    <citation type="submission" date="2022-08" db="EMBL/GenBank/DDBJ databases">
        <title>Nisaea acidiphila sp. nov., isolated from a marine algal debris and emended description of the genus Nisaea Urios et al. 2008.</title>
        <authorList>
            <person name="Kwon K."/>
        </authorList>
    </citation>
    <scope>NUCLEOTIDE SEQUENCE</scope>
    <source>
        <strain evidence="3">MEBiC11861</strain>
    </source>
</reference>
<keyword evidence="2" id="KW-0812">Transmembrane</keyword>
<accession>A0A9J7AZC7</accession>
<feature type="region of interest" description="Disordered" evidence="1">
    <location>
        <begin position="1"/>
        <end position="21"/>
    </location>
</feature>
<dbReference type="InterPro" id="IPR001646">
    <property type="entry name" value="5peptide_repeat"/>
</dbReference>
<proteinExistence type="predicted"/>
<keyword evidence="2" id="KW-0472">Membrane</keyword>
<dbReference type="EMBL" id="CP102480">
    <property type="protein sequence ID" value="UUX51777.1"/>
    <property type="molecule type" value="Genomic_DNA"/>
</dbReference>
<evidence type="ECO:0000256" key="2">
    <source>
        <dbReference type="SAM" id="Phobius"/>
    </source>
</evidence>
<evidence type="ECO:0000313" key="4">
    <source>
        <dbReference type="Proteomes" id="UP001060336"/>
    </source>
</evidence>
<keyword evidence="2" id="KW-1133">Transmembrane helix</keyword>
<keyword evidence="4" id="KW-1185">Reference proteome</keyword>
<protein>
    <submittedName>
        <fullName evidence="3">Pentapeptide repeat-containing protein</fullName>
    </submittedName>
</protein>
<name>A0A9J7AZC7_9PROT</name>